<dbReference type="InterPro" id="IPR029028">
    <property type="entry name" value="Alpha/beta_knot_MTases"/>
</dbReference>
<organism evidence="5 6">
    <name type="scientific">Candidatus Enterenecus faecium</name>
    <dbReference type="NCBI Taxonomy" id="2840780"/>
    <lineage>
        <taxon>Bacteria</taxon>
        <taxon>Bacillati</taxon>
        <taxon>Bacillota</taxon>
        <taxon>Clostridia</taxon>
        <taxon>Eubacteriales</taxon>
        <taxon>Candidatus Enterenecus</taxon>
    </lineage>
</organism>
<dbReference type="Proteomes" id="UP000886879">
    <property type="component" value="Unassembled WGS sequence"/>
</dbReference>
<dbReference type="Gene3D" id="3.30.1330.30">
    <property type="match status" value="1"/>
</dbReference>
<dbReference type="GO" id="GO:0032259">
    <property type="term" value="P:methylation"/>
    <property type="evidence" value="ECO:0007669"/>
    <property type="project" value="UniProtKB-KW"/>
</dbReference>
<dbReference type="SMART" id="SM00967">
    <property type="entry name" value="SpoU_sub_bind"/>
    <property type="match status" value="1"/>
</dbReference>
<dbReference type="InterPro" id="IPR001537">
    <property type="entry name" value="SpoU_MeTrfase"/>
</dbReference>
<dbReference type="Pfam" id="PF22435">
    <property type="entry name" value="MRM3-like_sub_bind"/>
    <property type="match status" value="1"/>
</dbReference>
<evidence type="ECO:0000256" key="1">
    <source>
        <dbReference type="ARBA" id="ARBA00007228"/>
    </source>
</evidence>
<gene>
    <name evidence="5" type="ORF">IAD31_07140</name>
</gene>
<dbReference type="PANTHER" id="PTHR43191">
    <property type="entry name" value="RRNA METHYLTRANSFERASE 3"/>
    <property type="match status" value="1"/>
</dbReference>
<keyword evidence="3" id="KW-0808">Transferase</keyword>
<dbReference type="SUPFAM" id="SSF55315">
    <property type="entry name" value="L30e-like"/>
    <property type="match status" value="1"/>
</dbReference>
<feature type="domain" description="RNA 2-O ribose methyltransferase substrate binding" evidence="4">
    <location>
        <begin position="34"/>
        <end position="101"/>
    </location>
</feature>
<dbReference type="AlphaFoldDB" id="A0A9D1CH51"/>
<dbReference type="Gene3D" id="3.40.1280.10">
    <property type="match status" value="1"/>
</dbReference>
<dbReference type="PANTHER" id="PTHR43191:SF2">
    <property type="entry name" value="RRNA METHYLTRANSFERASE 3, MITOCHONDRIAL"/>
    <property type="match status" value="1"/>
</dbReference>
<dbReference type="GO" id="GO:0006396">
    <property type="term" value="P:RNA processing"/>
    <property type="evidence" value="ECO:0007669"/>
    <property type="project" value="InterPro"/>
</dbReference>
<reference evidence="5" key="2">
    <citation type="journal article" date="2021" name="PeerJ">
        <title>Extensive microbial diversity within the chicken gut microbiome revealed by metagenomics and culture.</title>
        <authorList>
            <person name="Gilroy R."/>
            <person name="Ravi A."/>
            <person name="Getino M."/>
            <person name="Pursley I."/>
            <person name="Horton D.L."/>
            <person name="Alikhan N.F."/>
            <person name="Baker D."/>
            <person name="Gharbi K."/>
            <person name="Hall N."/>
            <person name="Watson M."/>
            <person name="Adriaenssens E.M."/>
            <person name="Foster-Nyarko E."/>
            <person name="Jarju S."/>
            <person name="Secka A."/>
            <person name="Antonio M."/>
            <person name="Oren A."/>
            <person name="Chaudhuri R.R."/>
            <person name="La Ragione R."/>
            <person name="Hildebrand F."/>
            <person name="Pallen M.J."/>
        </authorList>
    </citation>
    <scope>NUCLEOTIDE SEQUENCE</scope>
    <source>
        <strain evidence="5">ChiGjej2B2-12916</strain>
    </source>
</reference>
<dbReference type="GO" id="GO:0008173">
    <property type="term" value="F:RNA methyltransferase activity"/>
    <property type="evidence" value="ECO:0007669"/>
    <property type="project" value="InterPro"/>
</dbReference>
<dbReference type="InterPro" id="IPR013123">
    <property type="entry name" value="SpoU_subst-bd"/>
</dbReference>
<accession>A0A9D1CH51</accession>
<dbReference type="InterPro" id="IPR029026">
    <property type="entry name" value="tRNA_m1G_MTases_N"/>
</dbReference>
<evidence type="ECO:0000256" key="2">
    <source>
        <dbReference type="ARBA" id="ARBA00022603"/>
    </source>
</evidence>
<sequence length="256" mass="27902">MRHEVISSRSNPLVTRLRKLGSKRSARREEGVFVGEGPKLLQEAVRWRIPLETVVCASGVTLPQLPDDVRMVEVPDSLLEAVAQTQTPQGVVFVCRTPALELPEQLTGNRYLILDGVQDPGNVGTIWRTADAFGADGLILCSGCADPWSPKTVRSTMGAAFRLPVWECTLEQAAARLRAADIPLYATALREDTVDVRQVSLTRSGVIIGSEGRGVSQLSLQLCEKTVKIPMVERCESLNAAVAASVVLWEMARDQL</sequence>
<evidence type="ECO:0000256" key="3">
    <source>
        <dbReference type="ARBA" id="ARBA00022679"/>
    </source>
</evidence>
<keyword evidence="2 5" id="KW-0489">Methyltransferase</keyword>
<reference evidence="5" key="1">
    <citation type="submission" date="2020-10" db="EMBL/GenBank/DDBJ databases">
        <authorList>
            <person name="Gilroy R."/>
        </authorList>
    </citation>
    <scope>NUCLEOTIDE SEQUENCE</scope>
    <source>
        <strain evidence="5">ChiGjej2B2-12916</strain>
    </source>
</reference>
<dbReference type="InterPro" id="IPR053888">
    <property type="entry name" value="MRM3-like_sub_bind"/>
</dbReference>
<dbReference type="EMBL" id="DVFO01000073">
    <property type="protein sequence ID" value="HIQ61355.1"/>
    <property type="molecule type" value="Genomic_DNA"/>
</dbReference>
<dbReference type="GO" id="GO:0003723">
    <property type="term" value="F:RNA binding"/>
    <property type="evidence" value="ECO:0007669"/>
    <property type="project" value="InterPro"/>
</dbReference>
<dbReference type="Pfam" id="PF00588">
    <property type="entry name" value="SpoU_methylase"/>
    <property type="match status" value="1"/>
</dbReference>
<proteinExistence type="inferred from homology"/>
<evidence type="ECO:0000313" key="5">
    <source>
        <dbReference type="EMBL" id="HIQ61355.1"/>
    </source>
</evidence>
<dbReference type="GO" id="GO:0005737">
    <property type="term" value="C:cytoplasm"/>
    <property type="evidence" value="ECO:0007669"/>
    <property type="project" value="UniProtKB-ARBA"/>
</dbReference>
<dbReference type="CDD" id="cd18095">
    <property type="entry name" value="SpoU-like_rRNA-MTase"/>
    <property type="match status" value="1"/>
</dbReference>
<dbReference type="InterPro" id="IPR029064">
    <property type="entry name" value="Ribosomal_eL30-like_sf"/>
</dbReference>
<evidence type="ECO:0000313" key="6">
    <source>
        <dbReference type="Proteomes" id="UP000886879"/>
    </source>
</evidence>
<comment type="similarity">
    <text evidence="1">Belongs to the class IV-like SAM-binding methyltransferase superfamily. RNA methyltransferase TrmH family.</text>
</comment>
<name>A0A9D1CH51_9FIRM</name>
<comment type="caution">
    <text evidence="5">The sequence shown here is derived from an EMBL/GenBank/DDBJ whole genome shotgun (WGS) entry which is preliminary data.</text>
</comment>
<dbReference type="SUPFAM" id="SSF75217">
    <property type="entry name" value="alpha/beta knot"/>
    <property type="match status" value="1"/>
</dbReference>
<evidence type="ECO:0000259" key="4">
    <source>
        <dbReference type="SMART" id="SM00967"/>
    </source>
</evidence>
<protein>
    <submittedName>
        <fullName evidence="5">RNA methyltransferase</fullName>
    </submittedName>
</protein>
<dbReference type="InterPro" id="IPR051259">
    <property type="entry name" value="rRNA_Methyltransferase"/>
</dbReference>